<keyword evidence="2" id="KW-0808">Transferase</keyword>
<dbReference type="GO" id="GO:0016757">
    <property type="term" value="F:glycosyltransferase activity"/>
    <property type="evidence" value="ECO:0007669"/>
    <property type="project" value="UniProtKB-ARBA"/>
</dbReference>
<dbReference type="InterPro" id="IPR028098">
    <property type="entry name" value="Glyco_trans_4-like_N"/>
</dbReference>
<accession>A0A5C5ZPT6</accession>
<dbReference type="RefSeq" id="WP_146400408.1">
    <property type="nucleotide sequence ID" value="NZ_SJPQ01000002.1"/>
</dbReference>
<dbReference type="OrthoDB" id="9795746at2"/>
<proteinExistence type="predicted"/>
<evidence type="ECO:0000313" key="2">
    <source>
        <dbReference type="EMBL" id="TWT88927.1"/>
    </source>
</evidence>
<dbReference type="AlphaFoldDB" id="A0A5C5ZPT6"/>
<dbReference type="Pfam" id="PF13579">
    <property type="entry name" value="Glyco_trans_4_4"/>
    <property type="match status" value="1"/>
</dbReference>
<dbReference type="Proteomes" id="UP000315440">
    <property type="component" value="Unassembled WGS sequence"/>
</dbReference>
<sequence length="370" mass="39223">MPKVLHVVTRLAYSGATTQLERQTEALAAAGWESRVVALRGLGPVADRLASRGVAVELAGQRFGSDPIAYTRLLLSTRCGRPDAVVTWDLDAGRYGLRAARGAGVRRVVHCARGGPGRASWRRARTAARIAGAADAVVTPEEAVVAAWRELSSEPSRVVLHADTVAAPGATVEQKRTRRNAFAEELGAPAETKWIAAVGPLKPGKRLKELLWAIDLLRLTSEVRLLVVGAGPQLGALRRFAHQLRVADEIVFVGPRDDWPALLSACDMLWCARRRAQPTPVLESLAAGTPVVASPGSNALISAAEQPPPPGLVRVAPDDRTARCKATLRLWEHPPEAIAAPSGGEPVAALQSLAELLSASRPRGAQLAVS</sequence>
<dbReference type="Gene3D" id="3.40.50.2000">
    <property type="entry name" value="Glycogen Phosphorylase B"/>
    <property type="match status" value="2"/>
</dbReference>
<gene>
    <name evidence="2" type="ORF">Mal64_24170</name>
</gene>
<keyword evidence="3" id="KW-1185">Reference proteome</keyword>
<evidence type="ECO:0000313" key="3">
    <source>
        <dbReference type="Proteomes" id="UP000315440"/>
    </source>
</evidence>
<comment type="caution">
    <text evidence="2">The sequence shown here is derived from an EMBL/GenBank/DDBJ whole genome shotgun (WGS) entry which is preliminary data.</text>
</comment>
<dbReference type="Pfam" id="PF13692">
    <property type="entry name" value="Glyco_trans_1_4"/>
    <property type="match status" value="1"/>
</dbReference>
<evidence type="ECO:0000259" key="1">
    <source>
        <dbReference type="Pfam" id="PF13579"/>
    </source>
</evidence>
<organism evidence="2 3">
    <name type="scientific">Pseudobythopirellula maris</name>
    <dbReference type="NCBI Taxonomy" id="2527991"/>
    <lineage>
        <taxon>Bacteria</taxon>
        <taxon>Pseudomonadati</taxon>
        <taxon>Planctomycetota</taxon>
        <taxon>Planctomycetia</taxon>
        <taxon>Pirellulales</taxon>
        <taxon>Lacipirellulaceae</taxon>
        <taxon>Pseudobythopirellula</taxon>
    </lineage>
</organism>
<feature type="domain" description="Glycosyltransferase subfamily 4-like N-terminal" evidence="1">
    <location>
        <begin position="14"/>
        <end position="160"/>
    </location>
</feature>
<dbReference type="PANTHER" id="PTHR12526:SF600">
    <property type="entry name" value="GLYCOSYL TRANSFERASE GROUP 1"/>
    <property type="match status" value="1"/>
</dbReference>
<name>A0A5C5ZPT6_9BACT</name>
<dbReference type="SUPFAM" id="SSF53756">
    <property type="entry name" value="UDP-Glycosyltransferase/glycogen phosphorylase"/>
    <property type="match status" value="1"/>
</dbReference>
<dbReference type="EMBL" id="SJPQ01000002">
    <property type="protein sequence ID" value="TWT88927.1"/>
    <property type="molecule type" value="Genomic_DNA"/>
</dbReference>
<dbReference type="PANTHER" id="PTHR12526">
    <property type="entry name" value="GLYCOSYLTRANSFERASE"/>
    <property type="match status" value="1"/>
</dbReference>
<reference evidence="2 3" key="1">
    <citation type="submission" date="2019-02" db="EMBL/GenBank/DDBJ databases">
        <title>Deep-cultivation of Planctomycetes and their phenomic and genomic characterization uncovers novel biology.</title>
        <authorList>
            <person name="Wiegand S."/>
            <person name="Jogler M."/>
            <person name="Boedeker C."/>
            <person name="Pinto D."/>
            <person name="Vollmers J."/>
            <person name="Rivas-Marin E."/>
            <person name="Kohn T."/>
            <person name="Peeters S.H."/>
            <person name="Heuer A."/>
            <person name="Rast P."/>
            <person name="Oberbeckmann S."/>
            <person name="Bunk B."/>
            <person name="Jeske O."/>
            <person name="Meyerdierks A."/>
            <person name="Storesund J.E."/>
            <person name="Kallscheuer N."/>
            <person name="Luecker S."/>
            <person name="Lage O.M."/>
            <person name="Pohl T."/>
            <person name="Merkel B.J."/>
            <person name="Hornburger P."/>
            <person name="Mueller R.-W."/>
            <person name="Bruemmer F."/>
            <person name="Labrenz M."/>
            <person name="Spormann A.M."/>
            <person name="Op Den Camp H."/>
            <person name="Overmann J."/>
            <person name="Amann R."/>
            <person name="Jetten M.S.M."/>
            <person name="Mascher T."/>
            <person name="Medema M.H."/>
            <person name="Devos D.P."/>
            <person name="Kaster A.-K."/>
            <person name="Ovreas L."/>
            <person name="Rohde M."/>
            <person name="Galperin M.Y."/>
            <person name="Jogler C."/>
        </authorList>
    </citation>
    <scope>NUCLEOTIDE SEQUENCE [LARGE SCALE GENOMIC DNA]</scope>
    <source>
        <strain evidence="2 3">Mal64</strain>
    </source>
</reference>
<protein>
    <submittedName>
        <fullName evidence="2">Glycosyl transferases group 1</fullName>
    </submittedName>
</protein>